<keyword evidence="2" id="KW-0418">Kinase</keyword>
<evidence type="ECO:0000313" key="3">
    <source>
        <dbReference type="Proteomes" id="UP001596302"/>
    </source>
</evidence>
<gene>
    <name evidence="2" type="ORF">ACFQE5_06125</name>
</gene>
<evidence type="ECO:0000259" key="1">
    <source>
        <dbReference type="Pfam" id="PF00696"/>
    </source>
</evidence>
<reference evidence="3" key="1">
    <citation type="journal article" date="2019" name="Int. J. Syst. Evol. Microbiol.">
        <title>The Global Catalogue of Microorganisms (GCM) 10K type strain sequencing project: providing services to taxonomists for standard genome sequencing and annotation.</title>
        <authorList>
            <consortium name="The Broad Institute Genomics Platform"/>
            <consortium name="The Broad Institute Genome Sequencing Center for Infectious Disease"/>
            <person name="Wu L."/>
            <person name="Ma J."/>
        </authorList>
    </citation>
    <scope>NUCLEOTIDE SEQUENCE [LARGE SCALE GENOMIC DNA]</scope>
    <source>
        <strain evidence="3">CCM 8391</strain>
    </source>
</reference>
<dbReference type="EMBL" id="JBHSQW010000012">
    <property type="protein sequence ID" value="MFC5993788.1"/>
    <property type="molecule type" value="Genomic_DNA"/>
</dbReference>
<dbReference type="Proteomes" id="UP001596302">
    <property type="component" value="Unassembled WGS sequence"/>
</dbReference>
<name>A0ABW1IZ90_9PSEU</name>
<feature type="domain" description="Aspartate/glutamate/uridylate kinase" evidence="1">
    <location>
        <begin position="40"/>
        <end position="220"/>
    </location>
</feature>
<evidence type="ECO:0000313" key="2">
    <source>
        <dbReference type="EMBL" id="MFC5993788.1"/>
    </source>
</evidence>
<dbReference type="Gene3D" id="3.40.1160.10">
    <property type="entry name" value="Acetylglutamate kinase-like"/>
    <property type="match status" value="1"/>
</dbReference>
<organism evidence="2 3">
    <name type="scientific">Pseudonocardia hispaniensis</name>
    <dbReference type="NCBI Taxonomy" id="904933"/>
    <lineage>
        <taxon>Bacteria</taxon>
        <taxon>Bacillati</taxon>
        <taxon>Actinomycetota</taxon>
        <taxon>Actinomycetes</taxon>
        <taxon>Pseudonocardiales</taxon>
        <taxon>Pseudonocardiaceae</taxon>
        <taxon>Pseudonocardia</taxon>
    </lineage>
</organism>
<proteinExistence type="predicted"/>
<protein>
    <submittedName>
        <fullName evidence="2">Uridine kinase</fullName>
    </submittedName>
</protein>
<dbReference type="InterPro" id="IPR001048">
    <property type="entry name" value="Asp/Glu/Uridylate_kinase"/>
</dbReference>
<dbReference type="Pfam" id="PF00696">
    <property type="entry name" value="AA_kinase"/>
    <property type="match status" value="1"/>
</dbReference>
<dbReference type="SUPFAM" id="SSF53633">
    <property type="entry name" value="Carbamate kinase-like"/>
    <property type="match status" value="1"/>
</dbReference>
<dbReference type="InterPro" id="IPR030669">
    <property type="entry name" value="MoSto_subunit_alpha/beta"/>
</dbReference>
<comment type="caution">
    <text evidence="2">The sequence shown here is derived from an EMBL/GenBank/DDBJ whole genome shotgun (WGS) entry which is preliminary data.</text>
</comment>
<sequence length="272" mass="28954">MTEVVNSASMASLLMERSLDDPELAAATAATPDTPVLPDVTVLKIGGQSVMDRGRSAVLPIVDELVDAKRTHTLLIGTGGGTRARHVYSLAAELGMPTGVLSAVGQAVAGQNAQMLGHLMARHGVPVVGPAAFGVIALHLAETRAAIFPGMPPYSLWQRVPGAGVLPPYRTDAGCYLVAETYGCRRMVFVKDEDGLYTANPKTDASATFIPRITVDELIERDLPDVVVERPLLELMRTARHIREIQVINGLRPGLIRRALEGEHVGTIISAA</sequence>
<keyword evidence="2" id="KW-0808">Transferase</keyword>
<dbReference type="RefSeq" id="WP_379583750.1">
    <property type="nucleotide sequence ID" value="NZ_JBHSQW010000012.1"/>
</dbReference>
<dbReference type="PIRSF" id="PIRSF039097">
    <property type="entry name" value="MoSto_subunit"/>
    <property type="match status" value="1"/>
</dbReference>
<dbReference type="InterPro" id="IPR036393">
    <property type="entry name" value="AceGlu_kinase-like_sf"/>
</dbReference>
<accession>A0ABW1IZ90</accession>
<keyword evidence="3" id="KW-1185">Reference proteome</keyword>
<dbReference type="GO" id="GO:0016301">
    <property type="term" value="F:kinase activity"/>
    <property type="evidence" value="ECO:0007669"/>
    <property type="project" value="UniProtKB-KW"/>
</dbReference>